<name>X6N1A7_RETFI</name>
<protein>
    <recommendedName>
        <fullName evidence="3">Aldehyde dehydrogenase domain-containing protein</fullName>
    </recommendedName>
</protein>
<dbReference type="SUPFAM" id="SSF53720">
    <property type="entry name" value="ALDH-like"/>
    <property type="match status" value="1"/>
</dbReference>
<feature type="domain" description="Aldehyde dehydrogenase" evidence="3">
    <location>
        <begin position="65"/>
        <end position="166"/>
    </location>
</feature>
<dbReference type="Pfam" id="PF00171">
    <property type="entry name" value="Aldedh"/>
    <property type="match status" value="1"/>
</dbReference>
<comment type="caution">
    <text evidence="4">The sequence shown here is derived from an EMBL/GenBank/DDBJ whole genome shotgun (WGS) entry which is preliminary data.</text>
</comment>
<evidence type="ECO:0000259" key="3">
    <source>
        <dbReference type="Pfam" id="PF00171"/>
    </source>
</evidence>
<dbReference type="InterPro" id="IPR016161">
    <property type="entry name" value="Ald_DH/histidinol_DH"/>
</dbReference>
<dbReference type="EMBL" id="ASPP01013237">
    <property type="protein sequence ID" value="ETO19836.1"/>
    <property type="molecule type" value="Genomic_DNA"/>
</dbReference>
<dbReference type="InterPro" id="IPR015590">
    <property type="entry name" value="Aldehyde_DH_dom"/>
</dbReference>
<dbReference type="GO" id="GO:0005759">
    <property type="term" value="C:mitochondrial matrix"/>
    <property type="evidence" value="ECO:0007669"/>
    <property type="project" value="TreeGrafter"/>
</dbReference>
<dbReference type="InterPro" id="IPR016162">
    <property type="entry name" value="Ald_DH_N"/>
</dbReference>
<keyword evidence="5" id="KW-1185">Reference proteome</keyword>
<evidence type="ECO:0000256" key="1">
    <source>
        <dbReference type="ARBA" id="ARBA00023002"/>
    </source>
</evidence>
<dbReference type="PANTHER" id="PTHR42862">
    <property type="entry name" value="DELTA-1-PYRROLINE-5-CARBOXYLATE DEHYDROGENASE 1, ISOFORM A-RELATED"/>
    <property type="match status" value="1"/>
</dbReference>
<dbReference type="InterPro" id="IPR050485">
    <property type="entry name" value="Proline_metab_enzyme"/>
</dbReference>
<evidence type="ECO:0000313" key="5">
    <source>
        <dbReference type="Proteomes" id="UP000023152"/>
    </source>
</evidence>
<evidence type="ECO:0000313" key="4">
    <source>
        <dbReference type="EMBL" id="ETO19836.1"/>
    </source>
</evidence>
<evidence type="ECO:0000256" key="2">
    <source>
        <dbReference type="ARBA" id="ARBA00023027"/>
    </source>
</evidence>
<keyword evidence="2" id="KW-0520">NAD</keyword>
<dbReference type="PANTHER" id="PTHR42862:SF1">
    <property type="entry name" value="DELTA-1-PYRROLINE-5-CARBOXYLATE DEHYDROGENASE 2, ISOFORM A-RELATED"/>
    <property type="match status" value="1"/>
</dbReference>
<dbReference type="Proteomes" id="UP000023152">
    <property type="component" value="Unassembled WGS sequence"/>
</dbReference>
<organism evidence="4 5">
    <name type="scientific">Reticulomyxa filosa</name>
    <dbReference type="NCBI Taxonomy" id="46433"/>
    <lineage>
        <taxon>Eukaryota</taxon>
        <taxon>Sar</taxon>
        <taxon>Rhizaria</taxon>
        <taxon>Retaria</taxon>
        <taxon>Foraminifera</taxon>
        <taxon>Monothalamids</taxon>
        <taxon>Reticulomyxidae</taxon>
        <taxon>Reticulomyxa</taxon>
    </lineage>
</organism>
<feature type="non-terminal residue" evidence="4">
    <location>
        <position position="167"/>
    </location>
</feature>
<dbReference type="AlphaFoldDB" id="X6N1A7"/>
<gene>
    <name evidence="4" type="ORF">RFI_17392</name>
</gene>
<accession>X6N1A7</accession>
<keyword evidence="1" id="KW-0560">Oxidoreductase</keyword>
<reference evidence="4 5" key="1">
    <citation type="journal article" date="2013" name="Curr. Biol.">
        <title>The Genome of the Foraminiferan Reticulomyxa filosa.</title>
        <authorList>
            <person name="Glockner G."/>
            <person name="Hulsmann N."/>
            <person name="Schleicher M."/>
            <person name="Noegel A.A."/>
            <person name="Eichinger L."/>
            <person name="Gallinger C."/>
            <person name="Pawlowski J."/>
            <person name="Sierra R."/>
            <person name="Euteneuer U."/>
            <person name="Pillet L."/>
            <person name="Moustafa A."/>
            <person name="Platzer M."/>
            <person name="Groth M."/>
            <person name="Szafranski K."/>
            <person name="Schliwa M."/>
        </authorList>
    </citation>
    <scope>NUCLEOTIDE SEQUENCE [LARGE SCALE GENOMIC DNA]</scope>
</reference>
<dbReference type="GO" id="GO:0003842">
    <property type="term" value="F:L-glutamate gamma-semialdehyde dehydrogenase activity"/>
    <property type="evidence" value="ECO:0007669"/>
    <property type="project" value="TreeGrafter"/>
</dbReference>
<sequence length="167" mass="18757">MARFFSFGKVVLPSVQNEPFQHYAPHSPERAALKEALKKCRSEVPEIPCIIGGKEIKTGDIATQVIPSEHSQTLCKYHRATPDVVKQAIKAAQEAKDVWENMPMEERLAVFTKASWILSKVQRYEVMAAAMLGTGKTVWQAEIDVGVEMTDFWRFGAKAVEEIYGTQ</sequence>
<dbReference type="OrthoDB" id="5322683at2759"/>
<dbReference type="Gene3D" id="3.40.605.10">
    <property type="entry name" value="Aldehyde Dehydrogenase, Chain A, domain 1"/>
    <property type="match status" value="1"/>
</dbReference>
<proteinExistence type="predicted"/>
<dbReference type="GO" id="GO:0010133">
    <property type="term" value="P:L-proline catabolic process to L-glutamate"/>
    <property type="evidence" value="ECO:0007669"/>
    <property type="project" value="TreeGrafter"/>
</dbReference>